<name>A0ABU9XF50_9BACI</name>
<gene>
    <name evidence="1" type="ORF">ABC228_06920</name>
</gene>
<keyword evidence="2" id="KW-1185">Reference proteome</keyword>
<evidence type="ECO:0000313" key="1">
    <source>
        <dbReference type="EMBL" id="MEN2766911.1"/>
    </source>
</evidence>
<comment type="caution">
    <text evidence="1">The sequence shown here is derived from an EMBL/GenBank/DDBJ whole genome shotgun (WGS) entry which is preliminary data.</text>
</comment>
<protein>
    <submittedName>
        <fullName evidence="1">Uncharacterized protein</fullName>
    </submittedName>
</protein>
<accession>A0ABU9XF50</accession>
<reference evidence="1 2" key="1">
    <citation type="submission" date="2024-05" db="EMBL/GenBank/DDBJ databases">
        <authorList>
            <person name="Haq I."/>
            <person name="Ullah Z."/>
            <person name="Ahmad R."/>
            <person name="Li M."/>
            <person name="Tong Y."/>
        </authorList>
    </citation>
    <scope>NUCLEOTIDE SEQUENCE [LARGE SCALE GENOMIC DNA]</scope>
    <source>
        <strain evidence="1 2">16A2E</strain>
    </source>
</reference>
<dbReference type="EMBL" id="JBDIML010000002">
    <property type="protein sequence ID" value="MEN2766911.1"/>
    <property type="molecule type" value="Genomic_DNA"/>
</dbReference>
<evidence type="ECO:0000313" key="2">
    <source>
        <dbReference type="Proteomes" id="UP001444625"/>
    </source>
</evidence>
<organism evidence="1 2">
    <name type="scientific">Ornithinibacillus xuwenensis</name>
    <dbReference type="NCBI Taxonomy" id="3144668"/>
    <lineage>
        <taxon>Bacteria</taxon>
        <taxon>Bacillati</taxon>
        <taxon>Bacillota</taxon>
        <taxon>Bacilli</taxon>
        <taxon>Bacillales</taxon>
        <taxon>Bacillaceae</taxon>
        <taxon>Ornithinibacillus</taxon>
    </lineage>
</organism>
<proteinExistence type="predicted"/>
<sequence>MKRFGVIAMLITFIIFVPSNIYAQPNVECPKLKHLEETSIKDKDELLNALSSIVPNTYEKGEYGELFSEWDIVTALPFPKTVRQVNDEVYYGMAKNFCGEAVANKSWLVRLYFPKWEGKSASALEGQIFLSKSKGKGWFVWFRYH</sequence>
<dbReference type="Proteomes" id="UP001444625">
    <property type="component" value="Unassembled WGS sequence"/>
</dbReference>
<dbReference type="RefSeq" id="WP_345824376.1">
    <property type="nucleotide sequence ID" value="NZ_JBDIML010000002.1"/>
</dbReference>